<evidence type="ECO:0000313" key="1">
    <source>
        <dbReference type="EMBL" id="KAH7663286.1"/>
    </source>
</evidence>
<accession>A0ACB7URJ0</accession>
<sequence length="385" mass="44829">MVWQHFKKNKVGDKAECNYCKKLLGGDSKNGTRHLHDHHKVCKMRPFNNIRQKTLVQQQWKADGKMCVSNYTFDQESSRKDLASMIITHEYPISMVEHHGFKKYSANLQPLFKIPSRNTIKKDIMKMYANEKSKIIDLLKKNLSKVAITTDMWTASNQKKGFMAITGHFIDNNWNLQSLVLRFVYVPCPHTSAALSKELLKCIFDWNIERKLSTLTVDNCTTNDAMVDILVSKLNPNHLLLHGKLIHRCCCAHILNLIVQDGLKLIGDGIERVRDSVAFWTATPKELQTFKENVQILNINYSKQLMLDCKTRWNSTYLMLSVALEYKDVFYRLQQTDPHFISTPTEEDWMLAKEICKRLQVFLYRFKCIFGEKISHIQCFLSIDV</sequence>
<proteinExistence type="predicted"/>
<protein>
    <submittedName>
        <fullName evidence="1">Ribonuclease H-like protein</fullName>
    </submittedName>
</protein>
<dbReference type="Proteomes" id="UP000827976">
    <property type="component" value="Chromosome 14"/>
</dbReference>
<reference evidence="2" key="1">
    <citation type="journal article" date="2022" name="Nat. Commun.">
        <title>Chromosome evolution and the genetic basis of agronomically important traits in greater yam.</title>
        <authorList>
            <person name="Bredeson J.V."/>
            <person name="Lyons J.B."/>
            <person name="Oniyinde I.O."/>
            <person name="Okereke N.R."/>
            <person name="Kolade O."/>
            <person name="Nnabue I."/>
            <person name="Nwadili C.O."/>
            <person name="Hribova E."/>
            <person name="Parker M."/>
            <person name="Nwogha J."/>
            <person name="Shu S."/>
            <person name="Carlson J."/>
            <person name="Kariba R."/>
            <person name="Muthemba S."/>
            <person name="Knop K."/>
            <person name="Barton G.J."/>
            <person name="Sherwood A.V."/>
            <person name="Lopez-Montes A."/>
            <person name="Asiedu R."/>
            <person name="Jamnadass R."/>
            <person name="Muchugi A."/>
            <person name="Goodstein D."/>
            <person name="Egesi C.N."/>
            <person name="Featherston J."/>
            <person name="Asfaw A."/>
            <person name="Simpson G.G."/>
            <person name="Dolezel J."/>
            <person name="Hendre P.S."/>
            <person name="Van Deynze A."/>
            <person name="Kumar P.L."/>
            <person name="Obidiegwu J.E."/>
            <person name="Bhattacharjee R."/>
            <person name="Rokhsar D.S."/>
        </authorList>
    </citation>
    <scope>NUCLEOTIDE SEQUENCE [LARGE SCALE GENOMIC DNA]</scope>
    <source>
        <strain evidence="2">cv. TDa95/00328</strain>
    </source>
</reference>
<evidence type="ECO:0000313" key="2">
    <source>
        <dbReference type="Proteomes" id="UP000827976"/>
    </source>
</evidence>
<name>A0ACB7URJ0_DIOAL</name>
<keyword evidence="2" id="KW-1185">Reference proteome</keyword>
<comment type="caution">
    <text evidence="1">The sequence shown here is derived from an EMBL/GenBank/DDBJ whole genome shotgun (WGS) entry which is preliminary data.</text>
</comment>
<dbReference type="EMBL" id="CM037024">
    <property type="protein sequence ID" value="KAH7663286.1"/>
    <property type="molecule type" value="Genomic_DNA"/>
</dbReference>
<gene>
    <name evidence="1" type="ORF">IHE45_14G043600</name>
</gene>
<organism evidence="1 2">
    <name type="scientific">Dioscorea alata</name>
    <name type="common">Purple yam</name>
    <dbReference type="NCBI Taxonomy" id="55571"/>
    <lineage>
        <taxon>Eukaryota</taxon>
        <taxon>Viridiplantae</taxon>
        <taxon>Streptophyta</taxon>
        <taxon>Embryophyta</taxon>
        <taxon>Tracheophyta</taxon>
        <taxon>Spermatophyta</taxon>
        <taxon>Magnoliopsida</taxon>
        <taxon>Liliopsida</taxon>
        <taxon>Dioscoreales</taxon>
        <taxon>Dioscoreaceae</taxon>
        <taxon>Dioscorea</taxon>
    </lineage>
</organism>